<dbReference type="Pfam" id="PF00651">
    <property type="entry name" value="BTB"/>
    <property type="match status" value="1"/>
</dbReference>
<keyword evidence="6" id="KW-0963">Cytoplasm</keyword>
<dbReference type="Gene3D" id="1.25.40.420">
    <property type="match status" value="1"/>
</dbReference>
<evidence type="ECO:0000313" key="12">
    <source>
        <dbReference type="Proteomes" id="UP000515154"/>
    </source>
</evidence>
<evidence type="ECO:0000256" key="1">
    <source>
        <dbReference type="ARBA" id="ARBA00004123"/>
    </source>
</evidence>
<dbReference type="UniPathway" id="UPA00143"/>
<dbReference type="InterPro" id="IPR017096">
    <property type="entry name" value="BTB-kelch_protein"/>
</dbReference>
<evidence type="ECO:0000256" key="9">
    <source>
        <dbReference type="ARBA" id="ARBA00023242"/>
    </source>
</evidence>
<evidence type="ECO:0000256" key="3">
    <source>
        <dbReference type="ARBA" id="ARBA00004906"/>
    </source>
</evidence>
<dbReference type="SMART" id="SM00612">
    <property type="entry name" value="Kelch"/>
    <property type="match status" value="6"/>
</dbReference>
<accession>A0A6P7SN87</accession>
<reference evidence="13" key="1">
    <citation type="submission" date="2025-08" db="UniProtKB">
        <authorList>
            <consortium name="RefSeq"/>
        </authorList>
    </citation>
    <scope>IDENTIFICATION</scope>
</reference>
<dbReference type="SUPFAM" id="SSF117281">
    <property type="entry name" value="Kelch motif"/>
    <property type="match status" value="1"/>
</dbReference>
<feature type="compositionally biased region" description="Low complexity" evidence="10">
    <location>
        <begin position="9"/>
        <end position="29"/>
    </location>
</feature>
<feature type="domain" description="BTB" evidence="11">
    <location>
        <begin position="132"/>
        <end position="199"/>
    </location>
</feature>
<dbReference type="FunFam" id="1.25.40.420:FF:000001">
    <property type="entry name" value="Kelch-like family member 12"/>
    <property type="match status" value="1"/>
</dbReference>
<dbReference type="GO" id="GO:0005737">
    <property type="term" value="C:cytoplasm"/>
    <property type="evidence" value="ECO:0007669"/>
    <property type="project" value="UniProtKB-SubCell"/>
</dbReference>
<comment type="subcellular location">
    <subcellularLocation>
        <location evidence="2">Cytoplasm</location>
    </subcellularLocation>
    <subcellularLocation>
        <location evidence="1">Nucleus</location>
    </subcellularLocation>
</comment>
<proteinExistence type="inferred from homology"/>
<dbReference type="InterPro" id="IPR047098">
    <property type="entry name" value="KEAP1_BACK"/>
</dbReference>
<dbReference type="SUPFAM" id="SSF54695">
    <property type="entry name" value="POZ domain"/>
    <property type="match status" value="1"/>
</dbReference>
<dbReference type="InterPro" id="IPR006652">
    <property type="entry name" value="Kelch_1"/>
</dbReference>
<keyword evidence="9" id="KW-0539">Nucleus</keyword>
<organism evidence="12 13">
    <name type="scientific">Octopus sinensis</name>
    <name type="common">East Asian common octopus</name>
    <dbReference type="NCBI Taxonomy" id="2607531"/>
    <lineage>
        <taxon>Eukaryota</taxon>
        <taxon>Metazoa</taxon>
        <taxon>Spiralia</taxon>
        <taxon>Lophotrochozoa</taxon>
        <taxon>Mollusca</taxon>
        <taxon>Cephalopoda</taxon>
        <taxon>Coleoidea</taxon>
        <taxon>Octopodiformes</taxon>
        <taxon>Octopoda</taxon>
        <taxon>Incirrata</taxon>
        <taxon>Octopodidae</taxon>
        <taxon>Octopus</taxon>
    </lineage>
</organism>
<evidence type="ECO:0000256" key="4">
    <source>
        <dbReference type="ARBA" id="ARBA00005288"/>
    </source>
</evidence>
<dbReference type="FunFam" id="3.30.710.10:FF:000001">
    <property type="entry name" value="Kelch-like family member 20"/>
    <property type="match status" value="1"/>
</dbReference>
<evidence type="ECO:0000256" key="6">
    <source>
        <dbReference type="ARBA" id="ARBA00022490"/>
    </source>
</evidence>
<comment type="similarity">
    <text evidence="4">Belongs to the KEAP1 family.</text>
</comment>
<keyword evidence="8" id="KW-0833">Ubl conjugation pathway</keyword>
<dbReference type="PANTHER" id="PTHR45632:SF13">
    <property type="entry name" value="KELCH-LIKE PROTEIN 26"/>
    <property type="match status" value="1"/>
</dbReference>
<dbReference type="FunFam" id="2.120.10.80:FF:000024">
    <property type="entry name" value="Kelch-like ECH-associated protein 1"/>
    <property type="match status" value="1"/>
</dbReference>
<evidence type="ECO:0000259" key="11">
    <source>
        <dbReference type="PROSITE" id="PS50097"/>
    </source>
</evidence>
<evidence type="ECO:0000313" key="13">
    <source>
        <dbReference type="RefSeq" id="XP_029639887.1"/>
    </source>
</evidence>
<dbReference type="GO" id="GO:0005634">
    <property type="term" value="C:nucleus"/>
    <property type="evidence" value="ECO:0007669"/>
    <property type="project" value="UniProtKB-SubCell"/>
</dbReference>
<name>A0A6P7SN87_9MOLL</name>
<comment type="pathway">
    <text evidence="3">Protein modification; protein ubiquitination.</text>
</comment>
<keyword evidence="5" id="KW-0880">Kelch repeat</keyword>
<dbReference type="SMART" id="SM00875">
    <property type="entry name" value="BACK"/>
    <property type="match status" value="1"/>
</dbReference>
<evidence type="ECO:0000256" key="2">
    <source>
        <dbReference type="ARBA" id="ARBA00004496"/>
    </source>
</evidence>
<dbReference type="AlphaFoldDB" id="A0A6P7SN87"/>
<dbReference type="PROSITE" id="PS50097">
    <property type="entry name" value="BTB"/>
    <property type="match status" value="1"/>
</dbReference>
<gene>
    <name evidence="13" type="primary">LOC115214944</name>
</gene>
<dbReference type="Pfam" id="PF01344">
    <property type="entry name" value="Kelch_1"/>
    <property type="match status" value="6"/>
</dbReference>
<evidence type="ECO:0000256" key="8">
    <source>
        <dbReference type="ARBA" id="ARBA00022786"/>
    </source>
</evidence>
<dbReference type="Pfam" id="PF07707">
    <property type="entry name" value="BACK"/>
    <property type="match status" value="1"/>
</dbReference>
<dbReference type="RefSeq" id="XP_029639887.1">
    <property type="nucleotide sequence ID" value="XM_029784027.2"/>
</dbReference>
<keyword evidence="7" id="KW-0677">Repeat</keyword>
<dbReference type="PANTHER" id="PTHR45632">
    <property type="entry name" value="LD33804P"/>
    <property type="match status" value="1"/>
</dbReference>
<protein>
    <submittedName>
        <fullName evidence="13">Kelch-like ECH-associated protein 1B isoform X1</fullName>
    </submittedName>
</protein>
<dbReference type="PIRSF" id="PIRSF037037">
    <property type="entry name" value="Kelch-like_protein_gigaxonin"/>
    <property type="match status" value="1"/>
</dbReference>
<dbReference type="Proteomes" id="UP000515154">
    <property type="component" value="Linkage group LG8"/>
</dbReference>
<dbReference type="SMART" id="SM00225">
    <property type="entry name" value="BTB"/>
    <property type="match status" value="1"/>
</dbReference>
<dbReference type="Gene3D" id="3.30.710.10">
    <property type="entry name" value="Potassium Channel Kv1.1, Chain A"/>
    <property type="match status" value="1"/>
</dbReference>
<keyword evidence="12" id="KW-1185">Reference proteome</keyword>
<feature type="region of interest" description="Disordered" evidence="10">
    <location>
        <begin position="1"/>
        <end position="34"/>
    </location>
</feature>
<dbReference type="InterPro" id="IPR000210">
    <property type="entry name" value="BTB/POZ_dom"/>
</dbReference>
<evidence type="ECO:0000256" key="10">
    <source>
        <dbReference type="SAM" id="MobiDB-lite"/>
    </source>
</evidence>
<dbReference type="Gene3D" id="2.120.10.80">
    <property type="entry name" value="Kelch-type beta propeller"/>
    <property type="match status" value="1"/>
</dbReference>
<dbReference type="InterPro" id="IPR011333">
    <property type="entry name" value="SKP1/BTB/POZ_sf"/>
</dbReference>
<dbReference type="CDD" id="cd18458">
    <property type="entry name" value="BACK_KLHL19_KEAP1"/>
    <property type="match status" value="1"/>
</dbReference>
<dbReference type="InterPro" id="IPR015915">
    <property type="entry name" value="Kelch-typ_b-propeller"/>
</dbReference>
<evidence type="ECO:0000256" key="7">
    <source>
        <dbReference type="ARBA" id="ARBA00022737"/>
    </source>
</evidence>
<dbReference type="GO" id="GO:0016567">
    <property type="term" value="P:protein ubiquitination"/>
    <property type="evidence" value="ECO:0007669"/>
    <property type="project" value="UniProtKB-UniPathway"/>
</dbReference>
<dbReference type="InterPro" id="IPR011705">
    <property type="entry name" value="BACK"/>
</dbReference>
<sequence length="663" mass="74210">MEDTDSFSESESCKSGSCKSESCKSGTTSIDDEVPSCCKKKLPSTLYYEWVSSDDDRSDCQLPQNSVDCIDNVTMAANTAIKGQIGMFQSCYRPKPVSSEKPSDGSMHFSIIRHPKELLDVMNILWHSRKLCDVTFKVGEESFQAHKIVLAAASPYFRAMFTGGMKEEDMTEIPLHCISPCILGILINFAYTSEIQINEMNVCQLLPAATMFQITRIVEACTVFLEQQLDPSNCIGIADFASEHGCMDLYSKAGEYIYQNFCKVSKCEEFLMLSPCRLVSLIKHDELNVACESEVFNAVIRWVENDSEKRLSKLESLLGAVRCHFLSPKFLEKQLKMCKLLKKNPQCQSYLARIFEELKLHKQIPEVCRKPCKPMVIFTAGGYLRQSLSNFEFFNLETNEWRRLPDLPVPRSGLSACVVKGILYVVGGRNNSPDGNMDSASLDMYDPYRNMWRPCAQMSVPRNRVGVGTIDNMIYAIGGSHGSQHHEIAERYDPEIDRWILISPMETKRIGVGVGVVNRLLYAVGGFDGRNRLCSVECYHPERDEWKFVAPMNTVRSGAGVIGMEHYIYAVGGYDSHSQLRSVERYCTETNVWEYVSSMNSPRSALSVAVVGGRLFALGGYDGNDFLSSVECYDPDTNCWTNVTNMTCGRSGHGVAVGAEPCS</sequence>
<dbReference type="KEGG" id="osn:115214944"/>
<evidence type="ECO:0000256" key="5">
    <source>
        <dbReference type="ARBA" id="ARBA00022441"/>
    </source>
</evidence>